<gene>
    <name evidence="10" type="ORF">GCM10008943_32270</name>
</gene>
<comment type="caution">
    <text evidence="10">The sequence shown here is derived from an EMBL/GenBank/DDBJ whole genome shotgun (WGS) entry which is preliminary data.</text>
</comment>
<keyword evidence="3 8" id="KW-0813">Transport</keyword>
<dbReference type="Pfam" id="PF00528">
    <property type="entry name" value="BPD_transp_1"/>
    <property type="match status" value="1"/>
</dbReference>
<dbReference type="InterPro" id="IPR035906">
    <property type="entry name" value="MetI-like_sf"/>
</dbReference>
<evidence type="ECO:0000256" key="5">
    <source>
        <dbReference type="ARBA" id="ARBA00022692"/>
    </source>
</evidence>
<feature type="transmembrane region" description="Helical" evidence="8">
    <location>
        <begin position="222"/>
        <end position="247"/>
    </location>
</feature>
<feature type="transmembrane region" description="Helical" evidence="8">
    <location>
        <begin position="267"/>
        <end position="289"/>
    </location>
</feature>
<keyword evidence="5 8" id="KW-0812">Transmembrane</keyword>
<dbReference type="SUPFAM" id="SSF161098">
    <property type="entry name" value="MetI-like"/>
    <property type="match status" value="1"/>
</dbReference>
<evidence type="ECO:0000313" key="10">
    <source>
        <dbReference type="EMBL" id="GAA0614638.1"/>
    </source>
</evidence>
<dbReference type="RefSeq" id="WP_343808033.1">
    <property type="nucleotide sequence ID" value="NZ_BAAADE010000013.1"/>
</dbReference>
<feature type="transmembrane region" description="Helical" evidence="8">
    <location>
        <begin position="105"/>
        <end position="130"/>
    </location>
</feature>
<dbReference type="EMBL" id="BAAADE010000013">
    <property type="protein sequence ID" value="GAA0614638.1"/>
    <property type="molecule type" value="Genomic_DNA"/>
</dbReference>
<feature type="transmembrane region" description="Helical" evidence="8">
    <location>
        <begin position="150"/>
        <end position="174"/>
    </location>
</feature>
<keyword evidence="6 8" id="KW-1133">Transmembrane helix</keyword>
<dbReference type="PANTHER" id="PTHR43386:SF25">
    <property type="entry name" value="PEPTIDE ABC TRANSPORTER PERMEASE PROTEIN"/>
    <property type="match status" value="1"/>
</dbReference>
<comment type="similarity">
    <text evidence="2 8">Belongs to the binding-protein-dependent transport system permease family.</text>
</comment>
<organism evidence="10 11">
    <name type="scientific">Paenochrobactrum glaciei</name>
    <dbReference type="NCBI Taxonomy" id="486407"/>
    <lineage>
        <taxon>Bacteria</taxon>
        <taxon>Pseudomonadati</taxon>
        <taxon>Pseudomonadota</taxon>
        <taxon>Alphaproteobacteria</taxon>
        <taxon>Hyphomicrobiales</taxon>
        <taxon>Brucellaceae</taxon>
        <taxon>Paenochrobactrum</taxon>
    </lineage>
</organism>
<feature type="domain" description="ABC transmembrane type-1" evidence="9">
    <location>
        <begin position="101"/>
        <end position="290"/>
    </location>
</feature>
<evidence type="ECO:0000259" key="9">
    <source>
        <dbReference type="PROSITE" id="PS50928"/>
    </source>
</evidence>
<evidence type="ECO:0000256" key="3">
    <source>
        <dbReference type="ARBA" id="ARBA00022448"/>
    </source>
</evidence>
<evidence type="ECO:0000256" key="8">
    <source>
        <dbReference type="RuleBase" id="RU363032"/>
    </source>
</evidence>
<evidence type="ECO:0000256" key="2">
    <source>
        <dbReference type="ARBA" id="ARBA00009306"/>
    </source>
</evidence>
<dbReference type="PROSITE" id="PS50928">
    <property type="entry name" value="ABC_TM1"/>
    <property type="match status" value="1"/>
</dbReference>
<protein>
    <submittedName>
        <fullName evidence="10">ABC transporter permease</fullName>
    </submittedName>
</protein>
<evidence type="ECO:0000256" key="1">
    <source>
        <dbReference type="ARBA" id="ARBA00004651"/>
    </source>
</evidence>
<reference evidence="11" key="1">
    <citation type="journal article" date="2019" name="Int. J. Syst. Evol. Microbiol.">
        <title>The Global Catalogue of Microorganisms (GCM) 10K type strain sequencing project: providing services to taxonomists for standard genome sequencing and annotation.</title>
        <authorList>
            <consortium name="The Broad Institute Genomics Platform"/>
            <consortium name="The Broad Institute Genome Sequencing Center for Infectious Disease"/>
            <person name="Wu L."/>
            <person name="Ma J."/>
        </authorList>
    </citation>
    <scope>NUCLEOTIDE SEQUENCE [LARGE SCALE GENOMIC DNA]</scope>
    <source>
        <strain evidence="11">JCM 15115</strain>
    </source>
</reference>
<evidence type="ECO:0000256" key="7">
    <source>
        <dbReference type="ARBA" id="ARBA00023136"/>
    </source>
</evidence>
<dbReference type="InterPro" id="IPR000515">
    <property type="entry name" value="MetI-like"/>
</dbReference>
<evidence type="ECO:0000256" key="4">
    <source>
        <dbReference type="ARBA" id="ARBA00022475"/>
    </source>
</evidence>
<evidence type="ECO:0000256" key="6">
    <source>
        <dbReference type="ARBA" id="ARBA00022989"/>
    </source>
</evidence>
<keyword evidence="7 8" id="KW-0472">Membrane</keyword>
<comment type="subcellular location">
    <subcellularLocation>
        <location evidence="1 8">Cell membrane</location>
        <topology evidence="1 8">Multi-pass membrane protein</topology>
    </subcellularLocation>
</comment>
<dbReference type="Proteomes" id="UP001424441">
    <property type="component" value="Unassembled WGS sequence"/>
</dbReference>
<sequence length="303" mass="33400">MSAYTETQAALHPVPKKINKKRTSLKLFSLRFDRLTFALLLLALIVALGIFAPVLAPQNPNHINMLARMVPPVWMEGGSWEHILGTDQIGRDLLSRMMWGIRTSLGIAVFGLVFSAVLGIGLGVLSGLIGGWFDRFAMMLVDVFITLPNLLLILCGIALLGTEVWVLVLMIALVRWEAYARLVRGQVLYLRELGYVEASRVLGGNPFWIIRKHILPNLISPMMVMLTLSFPGVLLMEAGLSFLGVGVQPPTASLGRMIGDGRDYLVNAWWIALVPSAIVVLITLAFQIAGDALRDRMDELNND</sequence>
<proteinExistence type="inferred from homology"/>
<accession>A0ABP3RVG9</accession>
<keyword evidence="11" id="KW-1185">Reference proteome</keyword>
<dbReference type="InterPro" id="IPR050366">
    <property type="entry name" value="BP-dependent_transpt_permease"/>
</dbReference>
<dbReference type="CDD" id="cd06261">
    <property type="entry name" value="TM_PBP2"/>
    <property type="match status" value="1"/>
</dbReference>
<evidence type="ECO:0000313" key="11">
    <source>
        <dbReference type="Proteomes" id="UP001424441"/>
    </source>
</evidence>
<dbReference type="Gene3D" id="1.10.3720.10">
    <property type="entry name" value="MetI-like"/>
    <property type="match status" value="1"/>
</dbReference>
<feature type="transmembrane region" description="Helical" evidence="8">
    <location>
        <begin position="35"/>
        <end position="56"/>
    </location>
</feature>
<dbReference type="PANTHER" id="PTHR43386">
    <property type="entry name" value="OLIGOPEPTIDE TRANSPORT SYSTEM PERMEASE PROTEIN APPC"/>
    <property type="match status" value="1"/>
</dbReference>
<name>A0ABP3RVG9_9HYPH</name>
<keyword evidence="4" id="KW-1003">Cell membrane</keyword>